<keyword evidence="1" id="KW-1133">Transmembrane helix</keyword>
<protein>
    <submittedName>
        <fullName evidence="2">Uncharacterized protein</fullName>
    </submittedName>
</protein>
<dbReference type="EMBL" id="JACXAA010000002">
    <property type="protein sequence ID" value="MBD2752757.1"/>
    <property type="molecule type" value="Genomic_DNA"/>
</dbReference>
<organism evidence="2 3">
    <name type="scientific">Spirosoma validum</name>
    <dbReference type="NCBI Taxonomy" id="2771355"/>
    <lineage>
        <taxon>Bacteria</taxon>
        <taxon>Pseudomonadati</taxon>
        <taxon>Bacteroidota</taxon>
        <taxon>Cytophagia</taxon>
        <taxon>Cytophagales</taxon>
        <taxon>Cytophagaceae</taxon>
        <taxon>Spirosoma</taxon>
    </lineage>
</organism>
<accession>A0A927AZZ1</accession>
<sequence length="583" mass="66214">MNLAYLSGNQSVASGRLKTLALVLIATPVLCFSLLLFVYIVDVPWMDDIDAFLGFIIGYLDSQTVAEKFHWLLVPNNEHRILIGKLITLAMYKLTGTVNFRWLIFAAFAFLLGLLGVFYRVFRSTQLPLLAFVPVPFLLLQPQYYLTTTWAITSLQHQVVVAMVIATIYLLADGGRSRFAGGLGLQILTSFSMSNGLFGWVAGAVVLAMQRNWLRLAIWLVVGVITILLYFYDFQNAQGNDSSITFFLKYPYLIFLGFFTFTGGLFDFFPDATIVWRSILPTLAGLMLIPAMLWLLWRMNEDILRGRAKASSLFDRETSLLQKRRYFFTGCYTFLMVNAVIVAFLRPRFGYAVMLISNYMIYAALLVTLLYLNVLSEQYRNLRTIDRWVRFGVVVGLVVWGMWYVLRLPKIAFRKQQILTQAFNQKYNETGLGPSWGSPFVALAKRSMDESVRRGIYQYPEAYYTPYEPVLNGEAHRQLPDSSLTLRISGGGYSYQAETGFNALPPLMHQSAVVVQSAQRTYLFPSSLPFSTASFYLNRPVKTIQAEIIIPMIAPGQYRVGILTPTDNRENDIHFSQQTITVP</sequence>
<feature type="transmembrane region" description="Helical" evidence="1">
    <location>
        <begin position="20"/>
        <end position="41"/>
    </location>
</feature>
<feature type="transmembrane region" description="Helical" evidence="1">
    <location>
        <begin position="129"/>
        <end position="146"/>
    </location>
</feature>
<feature type="transmembrane region" description="Helical" evidence="1">
    <location>
        <begin position="152"/>
        <end position="171"/>
    </location>
</feature>
<feature type="transmembrane region" description="Helical" evidence="1">
    <location>
        <begin position="388"/>
        <end position="406"/>
    </location>
</feature>
<keyword evidence="1" id="KW-0472">Membrane</keyword>
<feature type="transmembrane region" description="Helical" evidence="1">
    <location>
        <begin position="213"/>
        <end position="232"/>
    </location>
</feature>
<reference evidence="2" key="1">
    <citation type="submission" date="2020-09" db="EMBL/GenBank/DDBJ databases">
        <authorList>
            <person name="Kim M.K."/>
        </authorList>
    </citation>
    <scope>NUCLEOTIDE SEQUENCE</scope>
    <source>
        <strain evidence="2">BT704</strain>
    </source>
</reference>
<feature type="transmembrane region" description="Helical" evidence="1">
    <location>
        <begin position="100"/>
        <end position="122"/>
    </location>
</feature>
<dbReference type="Proteomes" id="UP000653797">
    <property type="component" value="Unassembled WGS sequence"/>
</dbReference>
<gene>
    <name evidence="2" type="ORF">IC230_07645</name>
</gene>
<name>A0A927AZZ1_9BACT</name>
<feature type="transmembrane region" description="Helical" evidence="1">
    <location>
        <begin position="278"/>
        <end position="297"/>
    </location>
</feature>
<dbReference type="AlphaFoldDB" id="A0A927AZZ1"/>
<feature type="transmembrane region" description="Helical" evidence="1">
    <location>
        <begin position="326"/>
        <end position="345"/>
    </location>
</feature>
<keyword evidence="3" id="KW-1185">Reference proteome</keyword>
<feature type="transmembrane region" description="Helical" evidence="1">
    <location>
        <begin position="183"/>
        <end position="207"/>
    </location>
</feature>
<evidence type="ECO:0000313" key="2">
    <source>
        <dbReference type="EMBL" id="MBD2752757.1"/>
    </source>
</evidence>
<dbReference type="RefSeq" id="WP_191038378.1">
    <property type="nucleotide sequence ID" value="NZ_JACXAA010000002.1"/>
</dbReference>
<proteinExistence type="predicted"/>
<feature type="transmembrane region" description="Helical" evidence="1">
    <location>
        <begin position="351"/>
        <end position="376"/>
    </location>
</feature>
<evidence type="ECO:0000256" key="1">
    <source>
        <dbReference type="SAM" id="Phobius"/>
    </source>
</evidence>
<feature type="transmembrane region" description="Helical" evidence="1">
    <location>
        <begin position="244"/>
        <end position="266"/>
    </location>
</feature>
<comment type="caution">
    <text evidence="2">The sequence shown here is derived from an EMBL/GenBank/DDBJ whole genome shotgun (WGS) entry which is preliminary data.</text>
</comment>
<keyword evidence="1" id="KW-0812">Transmembrane</keyword>
<evidence type="ECO:0000313" key="3">
    <source>
        <dbReference type="Proteomes" id="UP000653797"/>
    </source>
</evidence>